<dbReference type="KEGG" id="bcac:CGC64_08095"/>
<dbReference type="Proteomes" id="UP000427825">
    <property type="component" value="Unassembled WGS sequence"/>
</dbReference>
<name>A0A174WBK1_9BACE</name>
<dbReference type="InterPro" id="IPR011871">
    <property type="entry name" value="Fib_succ_major"/>
</dbReference>
<evidence type="ECO:0000313" key="4">
    <source>
        <dbReference type="EMBL" id="KAA5459760.1"/>
    </source>
</evidence>
<dbReference type="PROSITE" id="PS51257">
    <property type="entry name" value="PROKAR_LIPOPROTEIN"/>
    <property type="match status" value="1"/>
</dbReference>
<dbReference type="RefSeq" id="WP_022042546.1">
    <property type="nucleotide sequence ID" value="NZ_CACRTB010000038.1"/>
</dbReference>
<evidence type="ECO:0000313" key="16">
    <source>
        <dbReference type="Proteomes" id="UP000491168"/>
    </source>
</evidence>
<proteinExistence type="predicted"/>
<feature type="domain" description="Fibrobacter succinogenes major paralogous" evidence="1">
    <location>
        <begin position="277"/>
        <end position="397"/>
    </location>
</feature>
<evidence type="ECO:0000313" key="11">
    <source>
        <dbReference type="Proteomes" id="UP000095725"/>
    </source>
</evidence>
<protein>
    <submittedName>
        <fullName evidence="3">Fibrobacter succinogenes major paralogous domain</fullName>
    </submittedName>
    <submittedName>
        <fullName evidence="8">SusE domain-containing protein</fullName>
    </submittedName>
</protein>
<gene>
    <name evidence="9" type="ORF">DWY26_14940</name>
    <name evidence="2" type="ORF">ERS852494_03044</name>
    <name evidence="3" type="ORF">ERS852558_03380</name>
    <name evidence="7" type="ORF">F2Y31_10520</name>
    <name evidence="6" type="ORF">F2Y35_15910</name>
    <name evidence="4" type="ORF">F2Y36_19465</name>
    <name evidence="5" type="ORF">F2Y39_13560</name>
    <name evidence="8" type="ORF">Q4469_03365</name>
</gene>
<dbReference type="AlphaFoldDB" id="A0A174WBK1"/>
<evidence type="ECO:0000313" key="14">
    <source>
        <dbReference type="Proteomes" id="UP000427825"/>
    </source>
</evidence>
<evidence type="ECO:0000313" key="9">
    <source>
        <dbReference type="EMBL" id="RGR69184.1"/>
    </source>
</evidence>
<evidence type="ECO:0000313" key="13">
    <source>
        <dbReference type="Proteomes" id="UP000368418"/>
    </source>
</evidence>
<dbReference type="Pfam" id="PF09603">
    <property type="entry name" value="Fib_succ_major"/>
    <property type="match status" value="1"/>
</dbReference>
<dbReference type="Proteomes" id="UP000491168">
    <property type="component" value="Unassembled WGS sequence"/>
</dbReference>
<dbReference type="EMBL" id="CZBL01000015">
    <property type="protein sequence ID" value="CUQ44654.1"/>
    <property type="molecule type" value="Genomic_DNA"/>
</dbReference>
<accession>A0A174WBK1</accession>
<reference evidence="13 14" key="3">
    <citation type="journal article" date="2019" name="Nat. Med.">
        <title>A library of human gut bacterial isolates paired with longitudinal multiomics data enables mechanistic microbiome research.</title>
        <authorList>
            <person name="Poyet M."/>
            <person name="Groussin M."/>
            <person name="Gibbons S.M."/>
            <person name="Avila-Pacheco J."/>
            <person name="Jiang X."/>
            <person name="Kearney S.M."/>
            <person name="Perrotta A.R."/>
            <person name="Berdy B."/>
            <person name="Zhao S."/>
            <person name="Lieberman T.D."/>
            <person name="Swanson P.K."/>
            <person name="Smith M."/>
            <person name="Roesemann S."/>
            <person name="Alexander J.E."/>
            <person name="Rich S.A."/>
            <person name="Livny J."/>
            <person name="Vlamakis H."/>
            <person name="Clish C."/>
            <person name="Bullock K."/>
            <person name="Deik A."/>
            <person name="Scott J."/>
            <person name="Pierce K.A."/>
            <person name="Xavier R.J."/>
            <person name="Alm E.J."/>
        </authorList>
    </citation>
    <scope>NUCLEOTIDE SEQUENCE [LARGE SCALE GENOMIC DNA]</scope>
    <source>
        <strain evidence="7 13">BIOML-A19</strain>
        <strain evidence="6 16">BIOML-A21</strain>
        <strain evidence="5 14">BIOML-A25</strain>
        <strain evidence="4 15">BIOML-A31</strain>
    </source>
</reference>
<evidence type="ECO:0000313" key="7">
    <source>
        <dbReference type="EMBL" id="KAA5499018.1"/>
    </source>
</evidence>
<evidence type="ECO:0000313" key="6">
    <source>
        <dbReference type="EMBL" id="KAA5489630.1"/>
    </source>
</evidence>
<organism evidence="3 11">
    <name type="scientific">Bacteroides caccae</name>
    <dbReference type="NCBI Taxonomy" id="47678"/>
    <lineage>
        <taxon>Bacteria</taxon>
        <taxon>Pseudomonadati</taxon>
        <taxon>Bacteroidota</taxon>
        <taxon>Bacteroidia</taxon>
        <taxon>Bacteroidales</taxon>
        <taxon>Bacteroidaceae</taxon>
        <taxon>Bacteroides</taxon>
    </lineage>
</organism>
<evidence type="ECO:0000313" key="15">
    <source>
        <dbReference type="Proteomes" id="UP000475905"/>
    </source>
</evidence>
<evidence type="ECO:0000313" key="2">
    <source>
        <dbReference type="EMBL" id="CUP77377.1"/>
    </source>
</evidence>
<dbReference type="EMBL" id="QRUO01000014">
    <property type="protein sequence ID" value="RGR69184.1"/>
    <property type="molecule type" value="Genomic_DNA"/>
</dbReference>
<reference evidence="10 11" key="1">
    <citation type="submission" date="2015-09" db="EMBL/GenBank/DDBJ databases">
        <authorList>
            <consortium name="Pathogen Informatics"/>
        </authorList>
    </citation>
    <scope>NUCLEOTIDE SEQUENCE [LARGE SCALE GENOMIC DNA]</scope>
    <source>
        <strain evidence="2 10">2789STDY5834880</strain>
        <strain evidence="3 11">2789STDY5834946</strain>
    </source>
</reference>
<dbReference type="EMBL" id="CZAI01000007">
    <property type="protein sequence ID" value="CUP77377.1"/>
    <property type="molecule type" value="Genomic_DNA"/>
</dbReference>
<evidence type="ECO:0000313" key="10">
    <source>
        <dbReference type="Proteomes" id="UP000095657"/>
    </source>
</evidence>
<dbReference type="Proteomes" id="UP001170023">
    <property type="component" value="Unassembled WGS sequence"/>
</dbReference>
<dbReference type="Proteomes" id="UP000095725">
    <property type="component" value="Unassembled WGS sequence"/>
</dbReference>
<evidence type="ECO:0000313" key="12">
    <source>
        <dbReference type="Proteomes" id="UP000284205"/>
    </source>
</evidence>
<dbReference type="Proteomes" id="UP000284205">
    <property type="component" value="Unassembled WGS sequence"/>
</dbReference>
<dbReference type="EMBL" id="JAUONL010000002">
    <property type="protein sequence ID" value="MDO6356739.1"/>
    <property type="molecule type" value="Genomic_DNA"/>
</dbReference>
<dbReference type="EMBL" id="VVYF01000016">
    <property type="protein sequence ID" value="KAA5489630.1"/>
    <property type="molecule type" value="Genomic_DNA"/>
</dbReference>
<sequence>MKHLLYTLLGILLLAGCKEDKYNVIIPMSDIYLSAPQDGTKIDLNDLSIDEYSFSWDKALEKGAKLILCATRDFKKPVKIDAGKSTSFTLSVLAADQYFSQLGIKAGQEALLYWTVKETGNTTAAASDVHTIHVKRMSTKLLQPEDMTEIALAEDKPETAVQFEWDTEGRPESTSYSLCLSLDPEMKQTVAEQSVGIVKGKSSLTHEQLQTLLDQLSIKRWTSNAIYWNVKTDDGQLVSRSSGVLNMTEMMRFIDVRGDEKITYRVARISYSDGTSLVWLADNLRTTKYPDGTDIESNNYKNTPESFGEGRVKAYGVHYHYDIRDKIAPTGWRLPTMQEYKNLFAEAGTAEGQWNVLKDPDYYESVKGQTHLNDWKFNLCASGQWVEPNINNHTGQYCYLLVTDNTEHGCMLHDGGATLWTPWTTGAPARFIFNEN</sequence>
<evidence type="ECO:0000313" key="3">
    <source>
        <dbReference type="EMBL" id="CUQ44654.1"/>
    </source>
</evidence>
<evidence type="ECO:0000313" key="8">
    <source>
        <dbReference type="EMBL" id="MDO6356739.1"/>
    </source>
</evidence>
<reference evidence="9 12" key="2">
    <citation type="submission" date="2018-08" db="EMBL/GenBank/DDBJ databases">
        <title>A genome reference for cultivated species of the human gut microbiota.</title>
        <authorList>
            <person name="Zou Y."/>
            <person name="Xue W."/>
            <person name="Luo G."/>
        </authorList>
    </citation>
    <scope>NUCLEOTIDE SEQUENCE [LARGE SCALE GENOMIC DNA]</scope>
    <source>
        <strain evidence="9 12">AF24-29LB</strain>
    </source>
</reference>
<dbReference type="Proteomes" id="UP000368418">
    <property type="component" value="Unassembled WGS sequence"/>
</dbReference>
<dbReference type="Proteomes" id="UP000095657">
    <property type="component" value="Unassembled WGS sequence"/>
</dbReference>
<dbReference type="EMBL" id="VVYJ01000007">
    <property type="protein sequence ID" value="KAA5475921.1"/>
    <property type="molecule type" value="Genomic_DNA"/>
</dbReference>
<dbReference type="EMBL" id="VVYP01000030">
    <property type="protein sequence ID" value="KAA5459760.1"/>
    <property type="molecule type" value="Genomic_DNA"/>
</dbReference>
<dbReference type="Proteomes" id="UP000475905">
    <property type="component" value="Unassembled WGS sequence"/>
</dbReference>
<evidence type="ECO:0000259" key="1">
    <source>
        <dbReference type="Pfam" id="PF09603"/>
    </source>
</evidence>
<reference evidence="8" key="4">
    <citation type="submission" date="2023-07" db="EMBL/GenBank/DDBJ databases">
        <title>Whole Genome Sequencing of Colonoscopy isolates.</title>
        <authorList>
            <person name="Surve S.V."/>
            <person name="Valls R.A."/>
            <person name="Barrak K.E."/>
            <person name="Gardner T.B."/>
            <person name="O'Toole G.A."/>
        </authorList>
    </citation>
    <scope>NUCLEOTIDE SEQUENCE</scope>
    <source>
        <strain evidence="8">GP0119</strain>
    </source>
</reference>
<dbReference type="EMBL" id="VVYD01000008">
    <property type="protein sequence ID" value="KAA5499018.1"/>
    <property type="molecule type" value="Genomic_DNA"/>
</dbReference>
<evidence type="ECO:0000313" key="5">
    <source>
        <dbReference type="EMBL" id="KAA5475921.1"/>
    </source>
</evidence>
<dbReference type="STRING" id="47678.ERS852494_03044"/>